<accession>A0AAW1W1S2</accession>
<dbReference type="Proteomes" id="UP001457282">
    <property type="component" value="Unassembled WGS sequence"/>
</dbReference>
<dbReference type="Gene3D" id="1.20.1280.50">
    <property type="match status" value="1"/>
</dbReference>
<evidence type="ECO:0000313" key="2">
    <source>
        <dbReference type="Proteomes" id="UP001457282"/>
    </source>
</evidence>
<gene>
    <name evidence="1" type="ORF">M0R45_037044</name>
</gene>
<dbReference type="EMBL" id="JBEDUW010000007">
    <property type="protein sequence ID" value="KAK9913221.1"/>
    <property type="molecule type" value="Genomic_DNA"/>
</dbReference>
<evidence type="ECO:0000313" key="1">
    <source>
        <dbReference type="EMBL" id="KAK9913221.1"/>
    </source>
</evidence>
<organism evidence="1 2">
    <name type="scientific">Rubus argutus</name>
    <name type="common">Southern blackberry</name>
    <dbReference type="NCBI Taxonomy" id="59490"/>
    <lineage>
        <taxon>Eukaryota</taxon>
        <taxon>Viridiplantae</taxon>
        <taxon>Streptophyta</taxon>
        <taxon>Embryophyta</taxon>
        <taxon>Tracheophyta</taxon>
        <taxon>Spermatophyta</taxon>
        <taxon>Magnoliopsida</taxon>
        <taxon>eudicotyledons</taxon>
        <taxon>Gunneridae</taxon>
        <taxon>Pentapetalae</taxon>
        <taxon>rosids</taxon>
        <taxon>fabids</taxon>
        <taxon>Rosales</taxon>
        <taxon>Rosaceae</taxon>
        <taxon>Rosoideae</taxon>
        <taxon>Rosoideae incertae sedis</taxon>
        <taxon>Rubus</taxon>
    </lineage>
</organism>
<dbReference type="SUPFAM" id="SSF81383">
    <property type="entry name" value="F-box domain"/>
    <property type="match status" value="1"/>
</dbReference>
<protein>
    <submittedName>
        <fullName evidence="1">Uncharacterized protein</fullName>
    </submittedName>
</protein>
<reference evidence="1 2" key="1">
    <citation type="journal article" date="2023" name="G3 (Bethesda)">
        <title>A chromosome-length genome assembly and annotation of blackberry (Rubus argutus, cv. 'Hillquist').</title>
        <authorList>
            <person name="Bruna T."/>
            <person name="Aryal R."/>
            <person name="Dudchenko O."/>
            <person name="Sargent D.J."/>
            <person name="Mead D."/>
            <person name="Buti M."/>
            <person name="Cavallini A."/>
            <person name="Hytonen T."/>
            <person name="Andres J."/>
            <person name="Pham M."/>
            <person name="Weisz D."/>
            <person name="Mascagni F."/>
            <person name="Usai G."/>
            <person name="Natali L."/>
            <person name="Bassil N."/>
            <person name="Fernandez G.E."/>
            <person name="Lomsadze A."/>
            <person name="Armour M."/>
            <person name="Olukolu B."/>
            <person name="Poorten T."/>
            <person name="Britton C."/>
            <person name="Davik J."/>
            <person name="Ashrafi H."/>
            <person name="Aiden E.L."/>
            <person name="Borodovsky M."/>
            <person name="Worthington M."/>
        </authorList>
    </citation>
    <scope>NUCLEOTIDE SEQUENCE [LARGE SCALE GENOMIC DNA]</scope>
    <source>
        <strain evidence="1">PI 553951</strain>
    </source>
</reference>
<dbReference type="PANTHER" id="PTHR38926:SF5">
    <property type="entry name" value="F-BOX AND LEUCINE-RICH REPEAT PROTEIN 6"/>
    <property type="match status" value="1"/>
</dbReference>
<proteinExistence type="predicted"/>
<dbReference type="SUPFAM" id="SSF52047">
    <property type="entry name" value="RNI-like"/>
    <property type="match status" value="1"/>
</dbReference>
<comment type="caution">
    <text evidence="1">The sequence shown here is derived from an EMBL/GenBank/DDBJ whole genome shotgun (WGS) entry which is preliminary data.</text>
</comment>
<dbReference type="AlphaFoldDB" id="A0AAW1W1S2"/>
<keyword evidence="2" id="KW-1185">Reference proteome</keyword>
<dbReference type="InterPro" id="IPR036047">
    <property type="entry name" value="F-box-like_dom_sf"/>
</dbReference>
<sequence>MDDLHKRRSCDRRWEDLDFDCLVNVFEKVGTESLLLFVPYVCKSWYRASLTPSCWQRLIFPAEIEKGTIIHPWSFQLSTSDDDDQSTSFDYFIRRFAREFNIEWSRFSIPKFMKLVINRSHGKAQFLKIPGICSHYMNATREILEHIGSNCKHFRGLHMSHAFVDVDLAKDIVKLVPHIKYLCLRRAKIGRSELIVLIKGCTDLEVLDVRDCVGFSERDKVIAQLASHIGKFMKAGSRRFGGRRVGERDGTVGIVVGMLGNEGIVVGMVGNVVAGSGGKVNIGAVGRFGNVGFGRDGICDVGFGRVGNGGNEVGIGSVVGKEGSGGNAPLGI</sequence>
<dbReference type="InterPro" id="IPR032675">
    <property type="entry name" value="LRR_dom_sf"/>
</dbReference>
<dbReference type="Gene3D" id="3.80.10.10">
    <property type="entry name" value="Ribonuclease Inhibitor"/>
    <property type="match status" value="1"/>
</dbReference>
<dbReference type="PANTHER" id="PTHR38926">
    <property type="entry name" value="F-BOX DOMAIN CONTAINING PROTEIN, EXPRESSED"/>
    <property type="match status" value="1"/>
</dbReference>
<name>A0AAW1W1S2_RUBAR</name>